<dbReference type="GO" id="GO:0003883">
    <property type="term" value="F:CTP synthase activity"/>
    <property type="evidence" value="ECO:0007669"/>
    <property type="project" value="UniProtKB-UniRule"/>
</dbReference>
<dbReference type="InterPro" id="IPR017456">
    <property type="entry name" value="CTP_synthase_N"/>
</dbReference>
<feature type="domain" description="CTP synthase N-terminal" evidence="13">
    <location>
        <begin position="2"/>
        <end position="265"/>
    </location>
</feature>
<dbReference type="GO" id="GO:0005524">
    <property type="term" value="F:ATP binding"/>
    <property type="evidence" value="ECO:0007669"/>
    <property type="project" value="UniProtKB-KW"/>
</dbReference>
<feature type="binding site" evidence="11">
    <location>
        <begin position="147"/>
        <end position="149"/>
    </location>
    <ligand>
        <name>CTP</name>
        <dbReference type="ChEBI" id="CHEBI:37563"/>
        <note>allosteric inhibitor</note>
    </ligand>
</feature>
<feature type="binding site" evidence="11">
    <location>
        <position position="12"/>
    </location>
    <ligand>
        <name>UTP</name>
        <dbReference type="ChEBI" id="CHEBI:46398"/>
    </ligand>
</feature>
<dbReference type="FunFam" id="3.40.50.300:FF:000009">
    <property type="entry name" value="CTP synthase"/>
    <property type="match status" value="1"/>
</dbReference>
<keyword evidence="15" id="KW-1185">Reference proteome</keyword>
<dbReference type="Pfam" id="PF06418">
    <property type="entry name" value="CTP_synth_N"/>
    <property type="match status" value="1"/>
</dbReference>
<comment type="function">
    <text evidence="11">Catalyzes the ATP-dependent amination of UTP to CTP with either L-glutamine or ammonia as the source of nitrogen. Regulates intracellular CTP levels through interactions with the four ribonucleotide triphosphates.</text>
</comment>
<accession>B5I9D1</accession>
<evidence type="ECO:0000259" key="13">
    <source>
        <dbReference type="Pfam" id="PF06418"/>
    </source>
</evidence>
<dbReference type="PANTHER" id="PTHR11550:SF0">
    <property type="entry name" value="CTP SYNTHASE-RELATED"/>
    <property type="match status" value="1"/>
</dbReference>
<evidence type="ECO:0000256" key="11">
    <source>
        <dbReference type="HAMAP-Rule" id="MF_01227"/>
    </source>
</evidence>
<comment type="pathway">
    <text evidence="1 11">Pyrimidine metabolism; CTP biosynthesis via de novo pathway; CTP from UDP: step 2/2.</text>
</comment>
<keyword evidence="5 11" id="KW-0547">Nucleotide-binding</keyword>
<dbReference type="eggNOG" id="arCOG00063">
    <property type="taxonomic scope" value="Archaea"/>
</dbReference>
<feature type="binding site" evidence="11">
    <location>
        <begin position="380"/>
        <end position="383"/>
    </location>
    <ligand>
        <name>L-glutamine</name>
        <dbReference type="ChEBI" id="CHEBI:58359"/>
    </ligand>
</feature>
<dbReference type="GO" id="GO:0097268">
    <property type="term" value="C:cytoophidium"/>
    <property type="evidence" value="ECO:0007669"/>
    <property type="project" value="UniProtKB-ARBA"/>
</dbReference>
<dbReference type="GO" id="GO:0044210">
    <property type="term" value="P:'de novo' CTP biosynthetic process"/>
    <property type="evidence" value="ECO:0007669"/>
    <property type="project" value="UniProtKB-UniRule"/>
</dbReference>
<feature type="binding site" evidence="11">
    <location>
        <position position="223"/>
    </location>
    <ligand>
        <name>CTP</name>
        <dbReference type="ChEBI" id="CHEBI:37563"/>
        <note>allosteric inhibitor</note>
    </ligand>
</feature>
<comment type="activity regulation">
    <text evidence="11">Allosterically activated by GTP, when glutamine is the substrate; GTP has no effect on the reaction when ammonia is the substrate. The allosteric effector GTP functions by stabilizing the protein conformation that binds the tetrahedral intermediate(s) formed during glutamine hydrolysis. Inhibited by the product CTP, via allosteric rather than competitive inhibition.</text>
</comment>
<dbReference type="InterPro" id="IPR027417">
    <property type="entry name" value="P-loop_NTPase"/>
</dbReference>
<keyword evidence="4 11" id="KW-0479">Metal-binding</keyword>
<feature type="binding site" evidence="11">
    <location>
        <begin position="13"/>
        <end position="18"/>
    </location>
    <ligand>
        <name>ATP</name>
        <dbReference type="ChEBI" id="CHEBI:30616"/>
    </ligand>
</feature>
<organism evidence="14 15">
    <name type="scientific">Aciduliprofundum boonei (strain DSM 19572 / T469)</name>
    <dbReference type="NCBI Taxonomy" id="439481"/>
    <lineage>
        <taxon>Archaea</taxon>
        <taxon>Methanobacteriati</taxon>
        <taxon>Thermoplasmatota</taxon>
        <taxon>DHVE2 group</taxon>
        <taxon>Candidatus Aciduliprofundum</taxon>
    </lineage>
</organism>
<feature type="binding site" evidence="11">
    <location>
        <position position="70"/>
    </location>
    <ligand>
        <name>Mg(2+)</name>
        <dbReference type="ChEBI" id="CHEBI:18420"/>
    </ligand>
</feature>
<feature type="binding site" evidence="11">
    <location>
        <position position="241"/>
    </location>
    <ligand>
        <name>ATP</name>
        <dbReference type="ChEBI" id="CHEBI:30616"/>
    </ligand>
</feature>
<feature type="region of interest" description="Amidoligase domain" evidence="11">
    <location>
        <begin position="1"/>
        <end position="266"/>
    </location>
</feature>
<evidence type="ECO:0000256" key="9">
    <source>
        <dbReference type="ARBA" id="ARBA00022975"/>
    </source>
</evidence>
<dbReference type="EC" id="6.3.4.2" evidence="11"/>
<dbReference type="EMBL" id="CP001941">
    <property type="protein sequence ID" value="ADD08600.1"/>
    <property type="molecule type" value="Genomic_DNA"/>
</dbReference>
<dbReference type="PANTHER" id="PTHR11550">
    <property type="entry name" value="CTP SYNTHASE"/>
    <property type="match status" value="1"/>
</dbReference>
<dbReference type="SUPFAM" id="SSF52540">
    <property type="entry name" value="P-loop containing nucleoside triphosphate hydrolases"/>
    <property type="match status" value="1"/>
</dbReference>
<dbReference type="UniPathway" id="UPA00159">
    <property type="reaction ID" value="UER00277"/>
</dbReference>
<feature type="binding site" evidence="11">
    <location>
        <position position="70"/>
    </location>
    <ligand>
        <name>ATP</name>
        <dbReference type="ChEBI" id="CHEBI:30616"/>
    </ligand>
</feature>
<keyword evidence="7 11" id="KW-0460">Magnesium</keyword>
<evidence type="ECO:0000259" key="12">
    <source>
        <dbReference type="Pfam" id="PF00117"/>
    </source>
</evidence>
<dbReference type="InterPro" id="IPR033828">
    <property type="entry name" value="GATase1_CTP_Synthase"/>
</dbReference>
<dbReference type="InterPro" id="IPR004468">
    <property type="entry name" value="CTP_synthase"/>
</dbReference>
<dbReference type="CDD" id="cd03113">
    <property type="entry name" value="CTPS_N"/>
    <property type="match status" value="1"/>
</dbReference>
<keyword evidence="3 11" id="KW-0436">Ligase</keyword>
<dbReference type="OrthoDB" id="52769at2157"/>
<dbReference type="InterPro" id="IPR017926">
    <property type="entry name" value="GATASE"/>
</dbReference>
<feature type="binding site" evidence="11">
    <location>
        <begin position="187"/>
        <end position="192"/>
    </location>
    <ligand>
        <name>CTP</name>
        <dbReference type="ChEBI" id="CHEBI:37563"/>
        <note>allosteric inhibitor</note>
    </ligand>
</feature>
<evidence type="ECO:0000256" key="8">
    <source>
        <dbReference type="ARBA" id="ARBA00022962"/>
    </source>
</evidence>
<feature type="binding site" evidence="11">
    <location>
        <begin position="187"/>
        <end position="192"/>
    </location>
    <ligand>
        <name>UTP</name>
        <dbReference type="ChEBI" id="CHEBI:46398"/>
    </ligand>
</feature>
<evidence type="ECO:0000313" key="14">
    <source>
        <dbReference type="EMBL" id="ADD08600.1"/>
    </source>
</evidence>
<dbReference type="MEROPS" id="C26.964"/>
<dbReference type="HOGENOM" id="CLU_011675_5_0_2"/>
<evidence type="ECO:0000256" key="3">
    <source>
        <dbReference type="ARBA" id="ARBA00022598"/>
    </source>
</evidence>
<gene>
    <name evidence="11" type="primary">pyrG</name>
    <name evidence="14" type="ordered locus">Aboo_0791</name>
</gene>
<comment type="caution">
    <text evidence="11">Lacks conserved residue(s) required for the propagation of feature annotation.</text>
</comment>
<dbReference type="NCBIfam" id="NF003792">
    <property type="entry name" value="PRK05380.1"/>
    <property type="match status" value="1"/>
</dbReference>
<keyword evidence="6 11" id="KW-0067">ATP-binding</keyword>
<evidence type="ECO:0000256" key="7">
    <source>
        <dbReference type="ARBA" id="ARBA00022842"/>
    </source>
</evidence>
<feature type="binding site" evidence="11">
    <location>
        <position position="352"/>
    </location>
    <ligand>
        <name>L-glutamine</name>
        <dbReference type="ChEBI" id="CHEBI:58359"/>
    </ligand>
</feature>
<comment type="similarity">
    <text evidence="2 11">Belongs to the CTP synthase family.</text>
</comment>
<comment type="subunit">
    <text evidence="11">Homotetramer.</text>
</comment>
<dbReference type="AlphaFoldDB" id="B5I9D1"/>
<dbReference type="FunFam" id="3.40.50.880:FF:000002">
    <property type="entry name" value="CTP synthase"/>
    <property type="match status" value="1"/>
</dbReference>
<dbReference type="KEGG" id="abi:Aboo_0791"/>
<feature type="binding site" evidence="11">
    <location>
        <position position="12"/>
    </location>
    <ligand>
        <name>CTP</name>
        <dbReference type="ChEBI" id="CHEBI:37563"/>
        <note>allosteric inhibitor</note>
    </ligand>
</feature>
<evidence type="ECO:0000256" key="2">
    <source>
        <dbReference type="ARBA" id="ARBA00007533"/>
    </source>
</evidence>
<evidence type="ECO:0000256" key="5">
    <source>
        <dbReference type="ARBA" id="ARBA00022741"/>
    </source>
</evidence>
<keyword evidence="8 11" id="KW-0315">Glutamine amidotransferase</keyword>
<dbReference type="Gene3D" id="3.40.50.880">
    <property type="match status" value="1"/>
</dbReference>
<evidence type="ECO:0000313" key="15">
    <source>
        <dbReference type="Proteomes" id="UP000001400"/>
    </source>
</evidence>
<evidence type="ECO:0000256" key="10">
    <source>
        <dbReference type="ARBA" id="ARBA00047781"/>
    </source>
</evidence>
<dbReference type="RefSeq" id="WP_008082458.1">
    <property type="nucleotide sequence ID" value="NC_013926.1"/>
</dbReference>
<dbReference type="STRING" id="439481.Aboo_0791"/>
<feature type="active site" evidence="11">
    <location>
        <position position="505"/>
    </location>
</feature>
<feature type="binding site" evidence="11">
    <location>
        <position position="403"/>
    </location>
    <ligand>
        <name>L-glutamine</name>
        <dbReference type="ChEBI" id="CHEBI:58359"/>
    </ligand>
</feature>
<feature type="active site" description="Nucleophile; for glutamine hydrolysis" evidence="11">
    <location>
        <position position="379"/>
    </location>
</feature>
<dbReference type="Pfam" id="PF00117">
    <property type="entry name" value="GATase"/>
    <property type="match status" value="1"/>
</dbReference>
<sequence length="534" mass="60310">MKYIVVTGGVISGLGKGITTSSLGKILQVRGLKVTAIKIDPYLNYDAGTMNPYQHGEVFVLDDGGEVDLDLGNYERFLDENLTFDHNITTGKVYKTVIERERKGEYLGKTVQIIPHITEEIKRRIKKVAIESEADIILIEVGGTVGDIESMPFLEAMRQLRMEEGERNVFFVHTTLVPTVEVVGEQKTKPTQHSVKELRSLGIQPDMIVGRSKEPLREETKRKISLFCDVPYEAVISAPDAKSIYEVPLIFEEQGVGEYILGKMQVRGEAPGWREWKRYLSKLYNPKNEVTIGIVGKYVHLKDSYISHREAFTHVSSALRTRVNLKWIDSEDLEDEGLDLLKGVDGILIPGGFGPRGTEGKIMAAKYARENGIPFLGVCFGFQLAVVEFARHVLGYEDANSTELHPSTDAPVIDLLPEQRDVKNLGGTMRLGAQKIIIEKGSMAHKIYGKLQIFERHRHRYEVNPDYIEEFEKNGLHFSGKDESGTRMEIFELKGHPFYMGSQFHPEFKSRPLKPSPLHLALVRAALEYKENHK</sequence>
<reference evidence="14" key="1">
    <citation type="submission" date="2010-02" db="EMBL/GenBank/DDBJ databases">
        <title>Complete sequence of Aciduliprofundum boonei T469.</title>
        <authorList>
            <consortium name="US DOE Joint Genome Institute"/>
            <person name="Lucas S."/>
            <person name="Copeland A."/>
            <person name="Lapidus A."/>
            <person name="Cheng J.-F."/>
            <person name="Bruce D."/>
            <person name="Goodwin L."/>
            <person name="Pitluck S."/>
            <person name="Saunders E."/>
            <person name="Detter J.C."/>
            <person name="Han C."/>
            <person name="Tapia R."/>
            <person name="Land M."/>
            <person name="Hauser L."/>
            <person name="Kyrpides N."/>
            <person name="Mikhailova N."/>
            <person name="Flores G."/>
            <person name="Reysenbach A.-L."/>
            <person name="Woyke T."/>
        </authorList>
    </citation>
    <scope>NUCLEOTIDE SEQUENCE</scope>
    <source>
        <strain evidence="14">T469</strain>
    </source>
</reference>
<evidence type="ECO:0000256" key="1">
    <source>
        <dbReference type="ARBA" id="ARBA00005171"/>
    </source>
</evidence>
<proteinExistence type="inferred from homology"/>
<dbReference type="GO" id="GO:0046872">
    <property type="term" value="F:metal ion binding"/>
    <property type="evidence" value="ECO:0007669"/>
    <property type="project" value="UniProtKB-KW"/>
</dbReference>
<comment type="catalytic activity">
    <reaction evidence="11">
        <text>UTP + NH4(+) + ATP = CTP + ADP + phosphate + 2 H(+)</text>
        <dbReference type="Rhea" id="RHEA:16597"/>
        <dbReference type="ChEBI" id="CHEBI:15378"/>
        <dbReference type="ChEBI" id="CHEBI:28938"/>
        <dbReference type="ChEBI" id="CHEBI:30616"/>
        <dbReference type="ChEBI" id="CHEBI:37563"/>
        <dbReference type="ChEBI" id="CHEBI:43474"/>
        <dbReference type="ChEBI" id="CHEBI:46398"/>
        <dbReference type="ChEBI" id="CHEBI:456216"/>
    </reaction>
</comment>
<dbReference type="CDD" id="cd01746">
    <property type="entry name" value="GATase1_CTP_Synthase"/>
    <property type="match status" value="1"/>
</dbReference>
<dbReference type="Proteomes" id="UP000001400">
    <property type="component" value="Chromosome"/>
</dbReference>
<dbReference type="PROSITE" id="PS51273">
    <property type="entry name" value="GATASE_TYPE_1"/>
    <property type="match status" value="1"/>
</dbReference>
<dbReference type="Gene3D" id="3.40.50.300">
    <property type="entry name" value="P-loop containing nucleotide triphosphate hydrolases"/>
    <property type="match status" value="1"/>
</dbReference>
<comment type="catalytic activity">
    <reaction evidence="11">
        <text>L-glutamine + H2O = L-glutamate + NH4(+)</text>
        <dbReference type="Rhea" id="RHEA:15889"/>
        <dbReference type="ChEBI" id="CHEBI:15377"/>
        <dbReference type="ChEBI" id="CHEBI:28938"/>
        <dbReference type="ChEBI" id="CHEBI:29985"/>
        <dbReference type="ChEBI" id="CHEBI:58359"/>
    </reaction>
</comment>
<comment type="catalytic activity">
    <reaction evidence="10 11">
        <text>UTP + L-glutamine + ATP + H2O = CTP + L-glutamate + ADP + phosphate + 2 H(+)</text>
        <dbReference type="Rhea" id="RHEA:26426"/>
        <dbReference type="ChEBI" id="CHEBI:15377"/>
        <dbReference type="ChEBI" id="CHEBI:15378"/>
        <dbReference type="ChEBI" id="CHEBI:29985"/>
        <dbReference type="ChEBI" id="CHEBI:30616"/>
        <dbReference type="ChEBI" id="CHEBI:37563"/>
        <dbReference type="ChEBI" id="CHEBI:43474"/>
        <dbReference type="ChEBI" id="CHEBI:46398"/>
        <dbReference type="ChEBI" id="CHEBI:58359"/>
        <dbReference type="ChEBI" id="CHEBI:456216"/>
        <dbReference type="EC" id="6.3.4.2"/>
    </reaction>
</comment>
<comment type="miscellaneous">
    <text evidence="11">CTPSs have evolved a hybrid strategy for distinguishing between UTP and CTP. The overlapping regions of the product feedback inhibitory and substrate sites recognize a common feature in both compounds, the triphosphate moiety. To differentiate isosteric substrate and product pyrimidine rings, an additional pocket far from the expected kinase/ligase catalytic site, specifically recognizes the cytosine and ribose portions of the product inhibitor.</text>
</comment>
<feature type="binding site" evidence="11">
    <location>
        <position position="223"/>
    </location>
    <ligand>
        <name>UTP</name>
        <dbReference type="ChEBI" id="CHEBI:46398"/>
    </ligand>
</feature>
<dbReference type="HAMAP" id="MF_01227">
    <property type="entry name" value="PyrG"/>
    <property type="match status" value="1"/>
</dbReference>
<feature type="domain" description="Glutamine amidotransferase" evidence="12">
    <location>
        <begin position="301"/>
        <end position="523"/>
    </location>
</feature>
<feature type="active site" evidence="11">
    <location>
        <position position="507"/>
    </location>
</feature>
<dbReference type="GeneID" id="8827741"/>
<dbReference type="GO" id="GO:0042802">
    <property type="term" value="F:identical protein binding"/>
    <property type="evidence" value="ECO:0007669"/>
    <property type="project" value="TreeGrafter"/>
</dbReference>
<evidence type="ECO:0000256" key="4">
    <source>
        <dbReference type="ARBA" id="ARBA00022723"/>
    </source>
</evidence>
<dbReference type="InterPro" id="IPR029062">
    <property type="entry name" value="Class_I_gatase-like"/>
</dbReference>
<dbReference type="GO" id="GO:0019856">
    <property type="term" value="P:pyrimidine nucleobase biosynthetic process"/>
    <property type="evidence" value="ECO:0007669"/>
    <property type="project" value="TreeGrafter"/>
</dbReference>
<dbReference type="NCBIfam" id="TIGR00337">
    <property type="entry name" value="PyrG"/>
    <property type="match status" value="1"/>
</dbReference>
<feature type="binding site" evidence="11">
    <location>
        <position position="460"/>
    </location>
    <ligand>
        <name>L-glutamine</name>
        <dbReference type="ChEBI" id="CHEBI:58359"/>
    </ligand>
</feature>
<protein>
    <recommendedName>
        <fullName evidence="11">CTP synthase</fullName>
        <ecNumber evidence="11">6.3.4.2</ecNumber>
    </recommendedName>
    <alternativeName>
        <fullName evidence="11">Cytidine 5'-triphosphate synthase</fullName>
    </alternativeName>
    <alternativeName>
        <fullName evidence="11">Cytidine triphosphate synthetase</fullName>
        <shortName evidence="11">CTP synthetase</shortName>
        <shortName evidence="11">CTPS</shortName>
    </alternativeName>
    <alternativeName>
        <fullName evidence="11">UTP--ammonia ligase</fullName>
    </alternativeName>
</protein>
<feature type="binding site" evidence="11">
    <location>
        <position position="140"/>
    </location>
    <ligand>
        <name>Mg(2+)</name>
        <dbReference type="ChEBI" id="CHEBI:18420"/>
    </ligand>
</feature>
<name>B5I9D1_ACIB4</name>
<evidence type="ECO:0000256" key="6">
    <source>
        <dbReference type="ARBA" id="ARBA00022840"/>
    </source>
</evidence>
<feature type="binding site" evidence="11">
    <location>
        <position position="53"/>
    </location>
    <ligand>
        <name>L-glutamine</name>
        <dbReference type="ChEBI" id="CHEBI:58359"/>
    </ligand>
</feature>
<dbReference type="SUPFAM" id="SSF52317">
    <property type="entry name" value="Class I glutamine amidotransferase-like"/>
    <property type="match status" value="1"/>
</dbReference>
<keyword evidence="9 11" id="KW-0665">Pyrimidine biosynthesis</keyword>